<dbReference type="EMBL" id="JABBNU010000003">
    <property type="protein sequence ID" value="NMM47736.1"/>
    <property type="molecule type" value="Genomic_DNA"/>
</dbReference>
<dbReference type="Proteomes" id="UP000559010">
    <property type="component" value="Unassembled WGS sequence"/>
</dbReference>
<organism evidence="4 5">
    <name type="scientific">Marinigracilibium pacificum</name>
    <dbReference type="NCBI Taxonomy" id="2729599"/>
    <lineage>
        <taxon>Bacteria</taxon>
        <taxon>Pseudomonadati</taxon>
        <taxon>Bacteroidota</taxon>
        <taxon>Cytophagia</taxon>
        <taxon>Cytophagales</taxon>
        <taxon>Flammeovirgaceae</taxon>
        <taxon>Marinigracilibium</taxon>
    </lineage>
</organism>
<dbReference type="Gene3D" id="1.10.357.10">
    <property type="entry name" value="Tetracycline Repressor, domain 2"/>
    <property type="match status" value="1"/>
</dbReference>
<feature type="domain" description="HTH tetR-type" evidence="3">
    <location>
        <begin position="3"/>
        <end position="61"/>
    </location>
</feature>
<evidence type="ECO:0000256" key="1">
    <source>
        <dbReference type="ARBA" id="ARBA00023125"/>
    </source>
</evidence>
<protein>
    <submittedName>
        <fullName evidence="4">TetR/AcrR family transcriptional regulator</fullName>
    </submittedName>
</protein>
<accession>A0A848IVM1</accession>
<reference evidence="4 5" key="1">
    <citation type="submission" date="2020-04" db="EMBL/GenBank/DDBJ databases">
        <title>Flammeovirgaceae bacterium KN852 isolated from deep sea.</title>
        <authorList>
            <person name="Zhang D.-C."/>
        </authorList>
    </citation>
    <scope>NUCLEOTIDE SEQUENCE [LARGE SCALE GENOMIC DNA]</scope>
    <source>
        <strain evidence="4 5">KN852</strain>
    </source>
</reference>
<gene>
    <name evidence="4" type="ORF">HH304_04940</name>
</gene>
<sequence length="187" mass="21283">MTTDTKTKIILAAIKVISTSPSAPMEEIAEAVNLNRRTLHRYFSGKEDLIKEIVAFASRTCLKKTIASIEISDNPNIQLKTMFEQDIECGYQFRFLYNFKSNQQGLEKESAEYKEMLAIIRGLLKTLYSSGVINPKLTIDWVEKLYFSTIDAAINQKTSMDESGDQITEMAWISYFNAIKNPDNQSN</sequence>
<keyword evidence="1 2" id="KW-0238">DNA-binding</keyword>
<evidence type="ECO:0000256" key="2">
    <source>
        <dbReference type="PROSITE-ProRule" id="PRU00335"/>
    </source>
</evidence>
<evidence type="ECO:0000313" key="4">
    <source>
        <dbReference type="EMBL" id="NMM47736.1"/>
    </source>
</evidence>
<dbReference type="InterPro" id="IPR009057">
    <property type="entry name" value="Homeodomain-like_sf"/>
</dbReference>
<dbReference type="AlphaFoldDB" id="A0A848IVM1"/>
<dbReference type="PROSITE" id="PS50977">
    <property type="entry name" value="HTH_TETR_2"/>
    <property type="match status" value="1"/>
</dbReference>
<evidence type="ECO:0000313" key="5">
    <source>
        <dbReference type="Proteomes" id="UP000559010"/>
    </source>
</evidence>
<name>A0A848IVM1_9BACT</name>
<feature type="DNA-binding region" description="H-T-H motif" evidence="2">
    <location>
        <begin position="24"/>
        <end position="43"/>
    </location>
</feature>
<dbReference type="SUPFAM" id="SSF46689">
    <property type="entry name" value="Homeodomain-like"/>
    <property type="match status" value="1"/>
</dbReference>
<evidence type="ECO:0000259" key="3">
    <source>
        <dbReference type="PROSITE" id="PS50977"/>
    </source>
</evidence>
<proteinExistence type="predicted"/>
<dbReference type="RefSeq" id="WP_169678561.1">
    <property type="nucleotide sequence ID" value="NZ_JABBNU010000003.1"/>
</dbReference>
<comment type="caution">
    <text evidence="4">The sequence shown here is derived from an EMBL/GenBank/DDBJ whole genome shotgun (WGS) entry which is preliminary data.</text>
</comment>
<dbReference type="Pfam" id="PF00440">
    <property type="entry name" value="TetR_N"/>
    <property type="match status" value="1"/>
</dbReference>
<keyword evidence="5" id="KW-1185">Reference proteome</keyword>
<dbReference type="InterPro" id="IPR001647">
    <property type="entry name" value="HTH_TetR"/>
</dbReference>
<dbReference type="GO" id="GO:0003677">
    <property type="term" value="F:DNA binding"/>
    <property type="evidence" value="ECO:0007669"/>
    <property type="project" value="UniProtKB-UniRule"/>
</dbReference>